<comment type="caution">
    <text evidence="2">The sequence shown here is derived from an EMBL/GenBank/DDBJ whole genome shotgun (WGS) entry which is preliminary data.</text>
</comment>
<feature type="compositionally biased region" description="Polar residues" evidence="1">
    <location>
        <begin position="260"/>
        <end position="270"/>
    </location>
</feature>
<sequence>GGRRSSRGPEIMSLTAGLKNDFERLLLRFQQTESVRYEEFSAIWRDMKFSTIFYGKMGKNDGRKFTREALILASQYFFPPYSFQIRFGGLYLLYGLYYTQLCQPKEKIRMALKDWDEVLSCQEEMVKAEHFDAVYVLKKLLHDKAFHFTAMPILLAYNKKRRKIPSNTINDNLRERSNLVSELISVDVLEELMNIHDHYQTMKRMISANKTQLDKALSLIRSDFVSDLKNITLEFQQWQEKKNSSLTDQPDISGSDGDESNCQKGSSRAQTLAKIKSKSYNSTVKASRSRRHRQVKVESSESGSDWAQVKSSERNRNSSVKKHSREKDSPPTKRRRQKR</sequence>
<reference evidence="2 3" key="1">
    <citation type="journal article" date="2018" name="Nat. Ecol. Evol.">
        <title>Shark genomes provide insights into elasmobranch evolution and the origin of vertebrates.</title>
        <authorList>
            <person name="Hara Y"/>
            <person name="Yamaguchi K"/>
            <person name="Onimaru K"/>
            <person name="Kadota M"/>
            <person name="Koyanagi M"/>
            <person name="Keeley SD"/>
            <person name="Tatsumi K"/>
            <person name="Tanaka K"/>
            <person name="Motone F"/>
            <person name="Kageyama Y"/>
            <person name="Nozu R"/>
            <person name="Adachi N"/>
            <person name="Nishimura O"/>
            <person name="Nakagawa R"/>
            <person name="Tanegashima C"/>
            <person name="Kiyatake I"/>
            <person name="Matsumoto R"/>
            <person name="Murakumo K"/>
            <person name="Nishida K"/>
            <person name="Terakita A"/>
            <person name="Kuratani S"/>
            <person name="Sato K"/>
            <person name="Hyodo S Kuraku.S."/>
        </authorList>
    </citation>
    <scope>NUCLEOTIDE SEQUENCE [LARGE SCALE GENOMIC DNA]</scope>
</reference>
<dbReference type="EMBL" id="BEZZ01000760">
    <property type="protein sequence ID" value="GCC35905.1"/>
    <property type="molecule type" value="Genomic_DNA"/>
</dbReference>
<keyword evidence="3" id="KW-1185">Reference proteome</keyword>
<dbReference type="GO" id="GO:0019185">
    <property type="term" value="C:snRNA-activating protein complex"/>
    <property type="evidence" value="ECO:0007669"/>
    <property type="project" value="TreeGrafter"/>
</dbReference>
<dbReference type="GO" id="GO:0042795">
    <property type="term" value="P:snRNA transcription by RNA polymerase II"/>
    <property type="evidence" value="ECO:0007669"/>
    <property type="project" value="TreeGrafter"/>
</dbReference>
<protein>
    <recommendedName>
        <fullName evidence="4">Small nuclear RNA activating complex polypeptide 1</fullName>
    </recommendedName>
</protein>
<dbReference type="InterPro" id="IPR019188">
    <property type="entry name" value="SNAPC1"/>
</dbReference>
<name>A0A401SZV7_CHIPU</name>
<dbReference type="OrthoDB" id="20127at2759"/>
<evidence type="ECO:0000256" key="1">
    <source>
        <dbReference type="SAM" id="MobiDB-lite"/>
    </source>
</evidence>
<dbReference type="AlphaFoldDB" id="A0A401SZV7"/>
<feature type="compositionally biased region" description="Polar residues" evidence="1">
    <location>
        <begin position="240"/>
        <end position="252"/>
    </location>
</feature>
<evidence type="ECO:0000313" key="2">
    <source>
        <dbReference type="EMBL" id="GCC35905.1"/>
    </source>
</evidence>
<feature type="non-terminal residue" evidence="2">
    <location>
        <position position="1"/>
    </location>
</feature>
<evidence type="ECO:0008006" key="4">
    <source>
        <dbReference type="Google" id="ProtNLM"/>
    </source>
</evidence>
<gene>
    <name evidence="2" type="ORF">chiPu_0014394</name>
</gene>
<proteinExistence type="predicted"/>
<organism evidence="2 3">
    <name type="scientific">Chiloscyllium punctatum</name>
    <name type="common">Brownbanded bambooshark</name>
    <name type="synonym">Hemiscyllium punctatum</name>
    <dbReference type="NCBI Taxonomy" id="137246"/>
    <lineage>
        <taxon>Eukaryota</taxon>
        <taxon>Metazoa</taxon>
        <taxon>Chordata</taxon>
        <taxon>Craniata</taxon>
        <taxon>Vertebrata</taxon>
        <taxon>Chondrichthyes</taxon>
        <taxon>Elasmobranchii</taxon>
        <taxon>Galeomorphii</taxon>
        <taxon>Galeoidea</taxon>
        <taxon>Orectolobiformes</taxon>
        <taxon>Hemiscylliidae</taxon>
        <taxon>Chiloscyllium</taxon>
    </lineage>
</organism>
<dbReference type="STRING" id="137246.A0A401SZV7"/>
<dbReference type="GO" id="GO:0042796">
    <property type="term" value="P:snRNA transcription by RNA polymerase III"/>
    <property type="evidence" value="ECO:0007669"/>
    <property type="project" value="TreeGrafter"/>
</dbReference>
<dbReference type="Pfam" id="PF09808">
    <property type="entry name" value="SNAPC1"/>
    <property type="match status" value="1"/>
</dbReference>
<dbReference type="PANTHER" id="PTHR15131">
    <property type="entry name" value="SMALL NUCLEAR RNA ACTIVATING COMPLEX, POLYPEPTIDE 1"/>
    <property type="match status" value="1"/>
</dbReference>
<accession>A0A401SZV7</accession>
<dbReference type="GO" id="GO:0043565">
    <property type="term" value="F:sequence-specific DNA binding"/>
    <property type="evidence" value="ECO:0007669"/>
    <property type="project" value="TreeGrafter"/>
</dbReference>
<dbReference type="PANTHER" id="PTHR15131:SF3">
    <property type="entry name" value="SNRNA-ACTIVATING PROTEIN COMPLEX SUBUNIT 1"/>
    <property type="match status" value="1"/>
</dbReference>
<feature type="region of interest" description="Disordered" evidence="1">
    <location>
        <begin position="240"/>
        <end position="339"/>
    </location>
</feature>
<dbReference type="Proteomes" id="UP000287033">
    <property type="component" value="Unassembled WGS sequence"/>
</dbReference>
<dbReference type="OMA" id="RDDMQNV"/>
<evidence type="ECO:0000313" key="3">
    <source>
        <dbReference type="Proteomes" id="UP000287033"/>
    </source>
</evidence>